<protein>
    <submittedName>
        <fullName evidence="3">Uncharacterized protein</fullName>
    </submittedName>
</protein>
<feature type="compositionally biased region" description="Polar residues" evidence="1">
    <location>
        <begin position="1"/>
        <end position="15"/>
    </location>
</feature>
<sequence>MTKDGYQSNRLTQHNSGRKSHGNRRIQRFRRKCRSKGMTKEAIEKLVEIQKTTYSIHQNNRNLERKYMNSYSTSCTDDDLNIVSSMLFENHQTYLHEYQSNKENIPTGSASGSLSILTPIISTGTWSSPPSSKTYHKAVHRYSLSTDHWKQTSMLIPNYYQLSFFEFKDLLLNIIQASNRQQIQERITNFTALQIIQHRAQLMCKVSQLRIENDYWNYISNMADIPIVIWLSEVSKDVTRQNFINWDHTKTKNNIQQRQQMIQDKLQQAEYNLNNHLHQQLDPLSFQAKTIALPDHPMTIISDALAHLVENGLHYFRMNFEQKKILLMFDTNDAQLVKSFYDLNPTSQQVSIHLLHSFYFILFLFFIIS</sequence>
<evidence type="ECO:0000313" key="3">
    <source>
        <dbReference type="EMBL" id="ACD54663.1"/>
    </source>
</evidence>
<dbReference type="AlphaFoldDB" id="B3G4B5"/>
<dbReference type="EMBL" id="EU643477">
    <property type="protein sequence ID" value="ACD54663.1"/>
    <property type="molecule type" value="Genomic_DNA"/>
</dbReference>
<name>B3G4B5_ADIVA</name>
<feature type="region of interest" description="Disordered" evidence="1">
    <location>
        <begin position="1"/>
        <end position="34"/>
    </location>
</feature>
<reference evidence="3" key="1">
    <citation type="journal article" date="2008" name="Science">
        <title>Massive horizontal gene transfer in bdelloid rotifers.</title>
        <authorList>
            <person name="Gladyshev E.A."/>
            <person name="Meselson M.S."/>
            <person name="Arkhipova I.R."/>
        </authorList>
    </citation>
    <scope>NUCLEOTIDE SEQUENCE</scope>
</reference>
<evidence type="ECO:0000256" key="1">
    <source>
        <dbReference type="SAM" id="MobiDB-lite"/>
    </source>
</evidence>
<keyword evidence="2" id="KW-1133">Transmembrane helix</keyword>
<proteinExistence type="predicted"/>
<feature type="transmembrane region" description="Helical" evidence="2">
    <location>
        <begin position="350"/>
        <end position="368"/>
    </location>
</feature>
<keyword evidence="2" id="KW-0472">Membrane</keyword>
<accession>B3G4B5</accession>
<organism evidence="3">
    <name type="scientific">Adineta vaga</name>
    <name type="common">Rotifer</name>
    <name type="synonym">Callidina vaga</name>
    <dbReference type="NCBI Taxonomy" id="104782"/>
    <lineage>
        <taxon>Eukaryota</taxon>
        <taxon>Metazoa</taxon>
        <taxon>Spiralia</taxon>
        <taxon>Gnathifera</taxon>
        <taxon>Rotifera</taxon>
        <taxon>Eurotatoria</taxon>
        <taxon>Bdelloidea</taxon>
        <taxon>Adinetida</taxon>
        <taxon>Adinetidae</taxon>
        <taxon>Adineta</taxon>
    </lineage>
</organism>
<keyword evidence="2" id="KW-0812">Transmembrane</keyword>
<evidence type="ECO:0000256" key="2">
    <source>
        <dbReference type="SAM" id="Phobius"/>
    </source>
</evidence>
<feature type="compositionally biased region" description="Basic residues" evidence="1">
    <location>
        <begin position="16"/>
        <end position="34"/>
    </location>
</feature>